<evidence type="ECO:0008006" key="8">
    <source>
        <dbReference type="Google" id="ProtNLM"/>
    </source>
</evidence>
<dbReference type="Proteomes" id="UP000628017">
    <property type="component" value="Unassembled WGS sequence"/>
</dbReference>
<feature type="transmembrane region" description="Helical" evidence="5">
    <location>
        <begin position="6"/>
        <end position="25"/>
    </location>
</feature>
<comment type="caution">
    <text evidence="6">The sequence shown here is derived from an EMBL/GenBank/DDBJ whole genome shotgun (WGS) entry which is preliminary data.</text>
</comment>
<dbReference type="RefSeq" id="WP_188671118.1">
    <property type="nucleotide sequence ID" value="NZ_BMKA01000001.1"/>
</dbReference>
<evidence type="ECO:0000313" key="7">
    <source>
        <dbReference type="Proteomes" id="UP000628017"/>
    </source>
</evidence>
<organism evidence="6 7">
    <name type="scientific">Neptunicoccus cionae</name>
    <dbReference type="NCBI Taxonomy" id="2035344"/>
    <lineage>
        <taxon>Bacteria</taxon>
        <taxon>Pseudomonadati</taxon>
        <taxon>Pseudomonadota</taxon>
        <taxon>Alphaproteobacteria</taxon>
        <taxon>Rhodobacterales</taxon>
        <taxon>Paracoccaceae</taxon>
        <taxon>Neptunicoccus</taxon>
    </lineage>
</organism>
<keyword evidence="3 5" id="KW-1133">Transmembrane helix</keyword>
<feature type="transmembrane region" description="Helical" evidence="5">
    <location>
        <begin position="106"/>
        <end position="126"/>
    </location>
</feature>
<keyword evidence="4 5" id="KW-0472">Membrane</keyword>
<dbReference type="SUPFAM" id="SSF161084">
    <property type="entry name" value="MAPEG domain-like"/>
    <property type="match status" value="1"/>
</dbReference>
<evidence type="ECO:0000256" key="1">
    <source>
        <dbReference type="ARBA" id="ARBA00004370"/>
    </source>
</evidence>
<dbReference type="GO" id="GO:0016020">
    <property type="term" value="C:membrane"/>
    <property type="evidence" value="ECO:0007669"/>
    <property type="project" value="UniProtKB-SubCell"/>
</dbReference>
<gene>
    <name evidence="6" type="ORF">GCM10011498_07990</name>
</gene>
<protein>
    <recommendedName>
        <fullName evidence="8">MAPEG family protein</fullName>
    </recommendedName>
</protein>
<comment type="subcellular location">
    <subcellularLocation>
        <location evidence="1">Membrane</location>
    </subcellularLocation>
</comment>
<dbReference type="InterPro" id="IPR001129">
    <property type="entry name" value="Membr-assoc_MAPEG"/>
</dbReference>
<dbReference type="InterPro" id="IPR023352">
    <property type="entry name" value="MAPEG-like_dom_sf"/>
</dbReference>
<keyword evidence="7" id="KW-1185">Reference proteome</keyword>
<reference evidence="6" key="1">
    <citation type="journal article" date="2014" name="Int. J. Syst. Evol. Microbiol.">
        <title>Complete genome sequence of Corynebacterium casei LMG S-19264T (=DSM 44701T), isolated from a smear-ripened cheese.</title>
        <authorList>
            <consortium name="US DOE Joint Genome Institute (JGI-PGF)"/>
            <person name="Walter F."/>
            <person name="Albersmeier A."/>
            <person name="Kalinowski J."/>
            <person name="Ruckert C."/>
        </authorList>
    </citation>
    <scope>NUCLEOTIDE SEQUENCE</scope>
    <source>
        <strain evidence="6">CGMCC 1.15880</strain>
    </source>
</reference>
<evidence type="ECO:0000256" key="4">
    <source>
        <dbReference type="ARBA" id="ARBA00023136"/>
    </source>
</evidence>
<evidence type="ECO:0000256" key="2">
    <source>
        <dbReference type="ARBA" id="ARBA00022692"/>
    </source>
</evidence>
<dbReference type="Pfam" id="PF01124">
    <property type="entry name" value="MAPEG"/>
    <property type="match status" value="1"/>
</dbReference>
<dbReference type="AlphaFoldDB" id="A0A916QTC4"/>
<accession>A0A916QTC4</accession>
<sequence length="130" mass="13641">MPLPITSLYAAILALMLIALTYYVIKGRASSGVSILHGDDMALATRIRQHGNFVEFVPMALIVMALAELSGANGIALNVAGLLLVVARLVQPFGMHPDIATKPLRIIGGAGTHLSILISVALILLARFSG</sequence>
<dbReference type="Gene3D" id="1.20.120.550">
    <property type="entry name" value="Membrane associated eicosanoid/glutathione metabolism-like domain"/>
    <property type="match status" value="1"/>
</dbReference>
<evidence type="ECO:0000256" key="3">
    <source>
        <dbReference type="ARBA" id="ARBA00022989"/>
    </source>
</evidence>
<evidence type="ECO:0000313" key="6">
    <source>
        <dbReference type="EMBL" id="GGA10301.1"/>
    </source>
</evidence>
<feature type="transmembrane region" description="Helical" evidence="5">
    <location>
        <begin position="56"/>
        <end position="86"/>
    </location>
</feature>
<proteinExistence type="predicted"/>
<dbReference type="EMBL" id="BMKA01000001">
    <property type="protein sequence ID" value="GGA10301.1"/>
    <property type="molecule type" value="Genomic_DNA"/>
</dbReference>
<evidence type="ECO:0000256" key="5">
    <source>
        <dbReference type="SAM" id="Phobius"/>
    </source>
</evidence>
<dbReference type="PANTHER" id="PTHR35814:SF1">
    <property type="entry name" value="GLUTATHIONE S-TRANSFERASE-RELATED"/>
    <property type="match status" value="1"/>
</dbReference>
<name>A0A916QTC4_9RHOB</name>
<keyword evidence="2 5" id="KW-0812">Transmembrane</keyword>
<dbReference type="PANTHER" id="PTHR35814">
    <property type="match status" value="1"/>
</dbReference>
<reference evidence="6" key="2">
    <citation type="submission" date="2020-09" db="EMBL/GenBank/DDBJ databases">
        <authorList>
            <person name="Sun Q."/>
            <person name="Zhou Y."/>
        </authorList>
    </citation>
    <scope>NUCLEOTIDE SEQUENCE</scope>
    <source>
        <strain evidence="6">CGMCC 1.15880</strain>
    </source>
</reference>